<dbReference type="EMBL" id="JAJEQX010000029">
    <property type="protein sequence ID" value="MCC2255566.1"/>
    <property type="molecule type" value="Genomic_DNA"/>
</dbReference>
<reference evidence="1 2" key="1">
    <citation type="submission" date="2021-10" db="EMBL/GenBank/DDBJ databases">
        <title>Anaerobic single-cell dispensing facilitates the cultivation of human gut bacteria.</title>
        <authorList>
            <person name="Afrizal A."/>
        </authorList>
    </citation>
    <scope>NUCLEOTIDE SEQUENCE [LARGE SCALE GENOMIC DNA]</scope>
    <source>
        <strain evidence="1 2">CLA-AA-H200</strain>
    </source>
</reference>
<proteinExistence type="predicted"/>
<keyword evidence="2" id="KW-1185">Reference proteome</keyword>
<feature type="non-terminal residue" evidence="1">
    <location>
        <position position="229"/>
    </location>
</feature>
<accession>A0ABS8FZY7</accession>
<name>A0ABS8FZY7_9FIRM</name>
<evidence type="ECO:0000313" key="2">
    <source>
        <dbReference type="Proteomes" id="UP001198151"/>
    </source>
</evidence>
<gene>
    <name evidence="1" type="ORF">LKD70_14275</name>
</gene>
<evidence type="ECO:0008006" key="3">
    <source>
        <dbReference type="Google" id="ProtNLM"/>
    </source>
</evidence>
<evidence type="ECO:0000313" key="1">
    <source>
        <dbReference type="EMBL" id="MCC2255566.1"/>
    </source>
</evidence>
<organism evidence="1 2">
    <name type="scientific">Ruminococcus turbiniformis</name>
    <dbReference type="NCBI Taxonomy" id="2881258"/>
    <lineage>
        <taxon>Bacteria</taxon>
        <taxon>Bacillati</taxon>
        <taxon>Bacillota</taxon>
        <taxon>Clostridia</taxon>
        <taxon>Eubacteriales</taxon>
        <taxon>Oscillospiraceae</taxon>
        <taxon>Ruminococcus</taxon>
    </lineage>
</organism>
<protein>
    <recommendedName>
        <fullName evidence="3">Transposase</fullName>
    </recommendedName>
</protein>
<dbReference type="Proteomes" id="UP001198151">
    <property type="component" value="Unassembled WGS sequence"/>
</dbReference>
<sequence length="229" mass="25558">MRTVMVDIKPNHSAAPYLGKNAAGSRAVRNTANFLIRNTMTGLRKPPEERTHAETEALHLVFTGIQKANAHREAMDEKAVFSAIRKINSGKLTGLKAHAFLKSKLDGCGKRFPYPTAQDWFLDYETLDAILKHTGNAAYYSCTSQVNQQAIRKTVASWKSYFKSVKDWKKHPGKYQAKPRIPGYIRGREATAHFTNQVCRLVPAGGRLYLGFANCDQFVCLGKESLIPG</sequence>
<comment type="caution">
    <text evidence="1">The sequence shown here is derived from an EMBL/GenBank/DDBJ whole genome shotgun (WGS) entry which is preliminary data.</text>
</comment>